<dbReference type="Proteomes" id="UP000807306">
    <property type="component" value="Unassembled WGS sequence"/>
</dbReference>
<keyword evidence="2" id="KW-1185">Reference proteome</keyword>
<name>A0A9P6E7S9_9AGAR</name>
<evidence type="ECO:0000313" key="1">
    <source>
        <dbReference type="EMBL" id="KAF9524052.1"/>
    </source>
</evidence>
<dbReference type="AlphaFoldDB" id="A0A9P6E7S9"/>
<gene>
    <name evidence="1" type="ORF">CPB83DRAFT_839207</name>
</gene>
<comment type="caution">
    <text evidence="1">The sequence shown here is derived from an EMBL/GenBank/DDBJ whole genome shotgun (WGS) entry which is preliminary data.</text>
</comment>
<dbReference type="EMBL" id="MU157905">
    <property type="protein sequence ID" value="KAF9524052.1"/>
    <property type="molecule type" value="Genomic_DNA"/>
</dbReference>
<sequence>MSYIQNTLSPPELGNFIEGVGAADYTPIPFTAADFALFECNTRIAATESRLATVTEMLEKILKQQLMARIEMSPMTRVHPVYAERTPPTHPYDGVISTHYLDMVLPRSYVSDIWKKRAPAITLHERHIHHPLEPVIANAIERVAIQTTYWQELLHGRPLLRGDIVDLSNIIMMGHQNLQPMTGNQVKPDFKYIVEYCQNIDPIEGTAFIRLAAYARNGARAYSLHHAWGDRILVTKCEKADVKFSDLAAYYALQTTAFNPKQYYYTRKRAKQVVSQILSSPDILKDPVTIAPAGSQQ</sequence>
<reference evidence="1" key="1">
    <citation type="submission" date="2020-11" db="EMBL/GenBank/DDBJ databases">
        <authorList>
            <consortium name="DOE Joint Genome Institute"/>
            <person name="Ahrendt S."/>
            <person name="Riley R."/>
            <person name="Andreopoulos W."/>
            <person name="Labutti K."/>
            <person name="Pangilinan J."/>
            <person name="Ruiz-Duenas F.J."/>
            <person name="Barrasa J.M."/>
            <person name="Sanchez-Garcia M."/>
            <person name="Camarero S."/>
            <person name="Miyauchi S."/>
            <person name="Serrano A."/>
            <person name="Linde D."/>
            <person name="Babiker R."/>
            <person name="Drula E."/>
            <person name="Ayuso-Fernandez I."/>
            <person name="Pacheco R."/>
            <person name="Padilla G."/>
            <person name="Ferreira P."/>
            <person name="Barriuso J."/>
            <person name="Kellner H."/>
            <person name="Castanera R."/>
            <person name="Alfaro M."/>
            <person name="Ramirez L."/>
            <person name="Pisabarro A.G."/>
            <person name="Kuo A."/>
            <person name="Tritt A."/>
            <person name="Lipzen A."/>
            <person name="He G."/>
            <person name="Yan M."/>
            <person name="Ng V."/>
            <person name="Cullen D."/>
            <person name="Martin F."/>
            <person name="Rosso M.-N."/>
            <person name="Henrissat B."/>
            <person name="Hibbett D."/>
            <person name="Martinez A.T."/>
            <person name="Grigoriev I.V."/>
        </authorList>
    </citation>
    <scope>NUCLEOTIDE SEQUENCE</scope>
    <source>
        <strain evidence="1">CBS 506.95</strain>
    </source>
</reference>
<organism evidence="1 2">
    <name type="scientific">Crepidotus variabilis</name>
    <dbReference type="NCBI Taxonomy" id="179855"/>
    <lineage>
        <taxon>Eukaryota</taxon>
        <taxon>Fungi</taxon>
        <taxon>Dikarya</taxon>
        <taxon>Basidiomycota</taxon>
        <taxon>Agaricomycotina</taxon>
        <taxon>Agaricomycetes</taxon>
        <taxon>Agaricomycetidae</taxon>
        <taxon>Agaricales</taxon>
        <taxon>Agaricineae</taxon>
        <taxon>Crepidotaceae</taxon>
        <taxon>Crepidotus</taxon>
    </lineage>
</organism>
<accession>A0A9P6E7S9</accession>
<proteinExistence type="predicted"/>
<evidence type="ECO:0000313" key="2">
    <source>
        <dbReference type="Proteomes" id="UP000807306"/>
    </source>
</evidence>
<protein>
    <submittedName>
        <fullName evidence="1">Uncharacterized protein</fullName>
    </submittedName>
</protein>